<dbReference type="AlphaFoldDB" id="A0A9Q3QC70"/>
<organism evidence="2 3">
    <name type="scientific">Austropuccinia psidii MF-1</name>
    <dbReference type="NCBI Taxonomy" id="1389203"/>
    <lineage>
        <taxon>Eukaryota</taxon>
        <taxon>Fungi</taxon>
        <taxon>Dikarya</taxon>
        <taxon>Basidiomycota</taxon>
        <taxon>Pucciniomycotina</taxon>
        <taxon>Pucciniomycetes</taxon>
        <taxon>Pucciniales</taxon>
        <taxon>Sphaerophragmiaceae</taxon>
        <taxon>Austropuccinia</taxon>
    </lineage>
</organism>
<gene>
    <name evidence="2" type="ORF">O181_131710</name>
</gene>
<sequence length="90" mass="10400">MSPVHLRNQPEDRPGLLRTRRSQSRHYCVWKNTQGNHEHTEIHLPIQQEPHTRGMEGYGSNSTAPLTSQRLIPMKNGQQEYKPSITIGRC</sequence>
<keyword evidence="3" id="KW-1185">Reference proteome</keyword>
<dbReference type="Proteomes" id="UP000765509">
    <property type="component" value="Unassembled WGS sequence"/>
</dbReference>
<name>A0A9Q3QC70_9BASI</name>
<reference evidence="2" key="1">
    <citation type="submission" date="2021-03" db="EMBL/GenBank/DDBJ databases">
        <title>Draft genome sequence of rust myrtle Austropuccinia psidii MF-1, a brazilian biotype.</title>
        <authorList>
            <person name="Quecine M.C."/>
            <person name="Pachon D.M.R."/>
            <person name="Bonatelli M.L."/>
            <person name="Correr F.H."/>
            <person name="Franceschini L.M."/>
            <person name="Leite T.F."/>
            <person name="Margarido G.R.A."/>
            <person name="Almeida C.A."/>
            <person name="Ferrarezi J.A."/>
            <person name="Labate C.A."/>
        </authorList>
    </citation>
    <scope>NUCLEOTIDE SEQUENCE</scope>
    <source>
        <strain evidence="2">MF-1</strain>
    </source>
</reference>
<feature type="compositionally biased region" description="Polar residues" evidence="1">
    <location>
        <begin position="59"/>
        <end position="81"/>
    </location>
</feature>
<dbReference type="EMBL" id="AVOT02145965">
    <property type="protein sequence ID" value="MBW0591995.1"/>
    <property type="molecule type" value="Genomic_DNA"/>
</dbReference>
<feature type="region of interest" description="Disordered" evidence="1">
    <location>
        <begin position="49"/>
        <end position="90"/>
    </location>
</feature>
<feature type="region of interest" description="Disordered" evidence="1">
    <location>
        <begin position="1"/>
        <end position="24"/>
    </location>
</feature>
<protein>
    <submittedName>
        <fullName evidence="2">Uncharacterized protein</fullName>
    </submittedName>
</protein>
<proteinExistence type="predicted"/>
<evidence type="ECO:0000256" key="1">
    <source>
        <dbReference type="SAM" id="MobiDB-lite"/>
    </source>
</evidence>
<evidence type="ECO:0000313" key="2">
    <source>
        <dbReference type="EMBL" id="MBW0591995.1"/>
    </source>
</evidence>
<accession>A0A9Q3QC70</accession>
<evidence type="ECO:0000313" key="3">
    <source>
        <dbReference type="Proteomes" id="UP000765509"/>
    </source>
</evidence>
<comment type="caution">
    <text evidence="2">The sequence shown here is derived from an EMBL/GenBank/DDBJ whole genome shotgun (WGS) entry which is preliminary data.</text>
</comment>